<feature type="transmembrane region" description="Helical" evidence="8">
    <location>
        <begin position="183"/>
        <end position="203"/>
    </location>
</feature>
<dbReference type="Gene3D" id="1.20.120.80">
    <property type="entry name" value="Cytochrome c oxidase, subunit III, four-helix bundle"/>
    <property type="match status" value="1"/>
</dbReference>
<evidence type="ECO:0000256" key="4">
    <source>
        <dbReference type="ARBA" id="ARBA00022692"/>
    </source>
</evidence>
<reference evidence="10 11" key="1">
    <citation type="submission" date="2020-07" db="EMBL/GenBank/DDBJ databases">
        <title>Genomic Encyclopedia of Type Strains, Phase IV (KMG-V): Genome sequencing to study the core and pangenomes of soil and plant-associated prokaryotes.</title>
        <authorList>
            <person name="Whitman W."/>
        </authorList>
    </citation>
    <scope>NUCLEOTIDE SEQUENCE [LARGE SCALE GENOMIC DNA]</scope>
    <source>
        <strain evidence="10 11">M8UP30</strain>
    </source>
</reference>
<dbReference type="GO" id="GO:0019646">
    <property type="term" value="P:aerobic electron transport chain"/>
    <property type="evidence" value="ECO:0007669"/>
    <property type="project" value="InterPro"/>
</dbReference>
<dbReference type="PROSITE" id="PS50253">
    <property type="entry name" value="COX3"/>
    <property type="match status" value="1"/>
</dbReference>
<keyword evidence="6 8" id="KW-0472">Membrane</keyword>
<dbReference type="GO" id="GO:0005886">
    <property type="term" value="C:plasma membrane"/>
    <property type="evidence" value="ECO:0007669"/>
    <property type="project" value="UniProtKB-SubCell"/>
</dbReference>
<dbReference type="InterPro" id="IPR035973">
    <property type="entry name" value="Cyt_c_oxidase_su3-like_sf"/>
</dbReference>
<keyword evidence="4 7" id="KW-0812">Transmembrane</keyword>
<evidence type="ECO:0000259" key="9">
    <source>
        <dbReference type="PROSITE" id="PS50253"/>
    </source>
</evidence>
<evidence type="ECO:0000256" key="7">
    <source>
        <dbReference type="RuleBase" id="RU003376"/>
    </source>
</evidence>
<dbReference type="AlphaFoldDB" id="A0A7Y9NKT9"/>
<sequence>MITTVTTASRIPIDGPIETPWKLPYRGTVGMACLIIAESAIFIIFVVAYIYYIGKSLSGPTPAQVLELPIFGTICLLSSSITVHFAVSALRKENLRAFTLNMAGTVLLGGIFLLTTAREWYHLIHDEGLTIKTNLFGTTYYSLVGLHATHVVVGLIMLSLVLAFSLAGRVKEEHSEKLEVLSLYWHFVDAVWVVVFLVVYVIGR</sequence>
<dbReference type="InterPro" id="IPR000298">
    <property type="entry name" value="Cyt_c_oxidase-like_su3"/>
</dbReference>
<dbReference type="InterPro" id="IPR024791">
    <property type="entry name" value="Cyt_c/ubiquinol_Oxase_su3"/>
</dbReference>
<comment type="caution">
    <text evidence="10">The sequence shown here is derived from an EMBL/GenBank/DDBJ whole genome shotgun (WGS) entry which is preliminary data.</text>
</comment>
<evidence type="ECO:0000313" key="10">
    <source>
        <dbReference type="EMBL" id="NYF51220.1"/>
    </source>
</evidence>
<dbReference type="CDD" id="cd00386">
    <property type="entry name" value="Heme_Cu_Oxidase_III_like"/>
    <property type="match status" value="1"/>
</dbReference>
<feature type="transmembrane region" description="Helical" evidence="8">
    <location>
        <begin position="65"/>
        <end position="86"/>
    </location>
</feature>
<dbReference type="PANTHER" id="PTHR11403">
    <property type="entry name" value="CYTOCHROME C OXIDASE SUBUNIT III"/>
    <property type="match status" value="1"/>
</dbReference>
<feature type="transmembrane region" description="Helical" evidence="8">
    <location>
        <begin position="138"/>
        <end position="163"/>
    </location>
</feature>
<accession>A0A7Y9NKT9</accession>
<feature type="domain" description="Heme-copper oxidase subunit III family profile" evidence="9">
    <location>
        <begin position="29"/>
        <end position="204"/>
    </location>
</feature>
<evidence type="ECO:0000256" key="1">
    <source>
        <dbReference type="ARBA" id="ARBA00004651"/>
    </source>
</evidence>
<evidence type="ECO:0000256" key="2">
    <source>
        <dbReference type="ARBA" id="ARBA00010581"/>
    </source>
</evidence>
<keyword evidence="3" id="KW-1003">Cell membrane</keyword>
<feature type="transmembrane region" description="Helical" evidence="8">
    <location>
        <begin position="29"/>
        <end position="53"/>
    </location>
</feature>
<evidence type="ECO:0000256" key="5">
    <source>
        <dbReference type="ARBA" id="ARBA00022989"/>
    </source>
</evidence>
<protein>
    <submittedName>
        <fullName evidence="10">Cytochrome c oxidase subunit 3/cytochrome o ubiquinol oxidase subunit 3</fullName>
        <ecNumber evidence="10">1.10.3.-</ecNumber>
        <ecNumber evidence="10">1.9.3.1</ecNumber>
    </submittedName>
</protein>
<dbReference type="EC" id="1.10.3.-" evidence="10"/>
<evidence type="ECO:0000313" key="11">
    <source>
        <dbReference type="Proteomes" id="UP000534186"/>
    </source>
</evidence>
<evidence type="ECO:0000256" key="6">
    <source>
        <dbReference type="ARBA" id="ARBA00023136"/>
    </source>
</evidence>
<comment type="subcellular location">
    <subcellularLocation>
        <location evidence="1 7">Cell membrane</location>
        <topology evidence="1 7">Multi-pass membrane protein</topology>
    </subcellularLocation>
</comment>
<keyword evidence="10" id="KW-0560">Oxidoreductase</keyword>
<dbReference type="InterPro" id="IPR013833">
    <property type="entry name" value="Cyt_c_oxidase_su3_a-hlx"/>
</dbReference>
<dbReference type="GO" id="GO:0004129">
    <property type="term" value="F:cytochrome-c oxidase activity"/>
    <property type="evidence" value="ECO:0007669"/>
    <property type="project" value="InterPro"/>
</dbReference>
<dbReference type="SUPFAM" id="SSF81452">
    <property type="entry name" value="Cytochrome c oxidase subunit III-like"/>
    <property type="match status" value="1"/>
</dbReference>
<dbReference type="GO" id="GO:0016491">
    <property type="term" value="F:oxidoreductase activity"/>
    <property type="evidence" value="ECO:0007669"/>
    <property type="project" value="UniProtKB-KW"/>
</dbReference>
<organism evidence="10 11">
    <name type="scientific">Tunturiibacter lichenicola</name>
    <dbReference type="NCBI Taxonomy" id="2051959"/>
    <lineage>
        <taxon>Bacteria</taxon>
        <taxon>Pseudomonadati</taxon>
        <taxon>Acidobacteriota</taxon>
        <taxon>Terriglobia</taxon>
        <taxon>Terriglobales</taxon>
        <taxon>Acidobacteriaceae</taxon>
        <taxon>Tunturiibacter</taxon>
    </lineage>
</organism>
<comment type="similarity">
    <text evidence="2 7">Belongs to the cytochrome c oxidase subunit 3 family.</text>
</comment>
<feature type="transmembrane region" description="Helical" evidence="8">
    <location>
        <begin position="98"/>
        <end position="117"/>
    </location>
</feature>
<evidence type="ECO:0000256" key="3">
    <source>
        <dbReference type="ARBA" id="ARBA00022475"/>
    </source>
</evidence>
<keyword evidence="5 8" id="KW-1133">Transmembrane helix</keyword>
<gene>
    <name evidence="10" type="ORF">HDF12_001585</name>
</gene>
<dbReference type="Proteomes" id="UP000534186">
    <property type="component" value="Unassembled WGS sequence"/>
</dbReference>
<dbReference type="EMBL" id="JACCCV010000001">
    <property type="protein sequence ID" value="NYF51220.1"/>
    <property type="molecule type" value="Genomic_DNA"/>
</dbReference>
<dbReference type="PANTHER" id="PTHR11403:SF2">
    <property type="entry name" value="CYTOCHROME BO(3) UBIQUINOL OXIDASE SUBUNIT 3"/>
    <property type="match status" value="1"/>
</dbReference>
<proteinExistence type="inferred from homology"/>
<dbReference type="EC" id="1.9.3.1" evidence="10"/>
<name>A0A7Y9NKT9_9BACT</name>
<dbReference type="Pfam" id="PF00510">
    <property type="entry name" value="COX3"/>
    <property type="match status" value="1"/>
</dbReference>
<evidence type="ECO:0000256" key="8">
    <source>
        <dbReference type="SAM" id="Phobius"/>
    </source>
</evidence>